<comment type="subcellular location">
    <subcellularLocation>
        <location evidence="2">Membrane</location>
        <topology evidence="2">Single-pass membrane protein</topology>
    </subcellularLocation>
</comment>
<comment type="pathway">
    <text evidence="3">Protein modification; protein ubiquitination.</text>
</comment>
<evidence type="ECO:0000313" key="19">
    <source>
        <dbReference type="RefSeq" id="XP_011093100.1"/>
    </source>
</evidence>
<dbReference type="GeneID" id="105173137"/>
<dbReference type="GO" id="GO:0030247">
    <property type="term" value="F:polysaccharide binding"/>
    <property type="evidence" value="ECO:0007669"/>
    <property type="project" value="InterPro"/>
</dbReference>
<evidence type="ECO:0000256" key="6">
    <source>
        <dbReference type="ARBA" id="ARBA00022692"/>
    </source>
</evidence>
<evidence type="ECO:0000256" key="15">
    <source>
        <dbReference type="PROSITE-ProRule" id="PRU00175"/>
    </source>
</evidence>
<evidence type="ECO:0000256" key="16">
    <source>
        <dbReference type="SAM" id="SignalP"/>
    </source>
</evidence>
<dbReference type="GO" id="GO:0016020">
    <property type="term" value="C:membrane"/>
    <property type="evidence" value="ECO:0007669"/>
    <property type="project" value="UniProtKB-SubCell"/>
</dbReference>
<evidence type="ECO:0000256" key="4">
    <source>
        <dbReference type="ARBA" id="ARBA00012483"/>
    </source>
</evidence>
<keyword evidence="7" id="KW-0479">Metal-binding</keyword>
<reference evidence="19" key="1">
    <citation type="submission" date="2025-08" db="UniProtKB">
        <authorList>
            <consortium name="RefSeq"/>
        </authorList>
    </citation>
    <scope>IDENTIFICATION</scope>
</reference>
<keyword evidence="9 15" id="KW-0863">Zinc-finger</keyword>
<dbReference type="Pfam" id="PF13947">
    <property type="entry name" value="GUB_WAK_bind"/>
    <property type="match status" value="1"/>
</dbReference>
<evidence type="ECO:0000313" key="18">
    <source>
        <dbReference type="Proteomes" id="UP000504604"/>
    </source>
</evidence>
<keyword evidence="6" id="KW-0812">Transmembrane</keyword>
<dbReference type="KEGG" id="sind:105173137"/>
<evidence type="ECO:0000256" key="10">
    <source>
        <dbReference type="ARBA" id="ARBA00022786"/>
    </source>
</evidence>
<keyword evidence="11" id="KW-0862">Zinc</keyword>
<dbReference type="Gene3D" id="3.30.40.10">
    <property type="entry name" value="Zinc/RING finger domain, C3HC4 (zinc finger)"/>
    <property type="match status" value="1"/>
</dbReference>
<keyword evidence="13" id="KW-0472">Membrane</keyword>
<evidence type="ECO:0000256" key="13">
    <source>
        <dbReference type="ARBA" id="ARBA00023136"/>
    </source>
</evidence>
<protein>
    <recommendedName>
        <fullName evidence="4">RING-type E3 ubiquitin transferase</fullName>
        <ecNumber evidence="4">2.3.2.27</ecNumber>
    </recommendedName>
</protein>
<evidence type="ECO:0000259" key="17">
    <source>
        <dbReference type="PROSITE" id="PS50089"/>
    </source>
</evidence>
<dbReference type="GO" id="GO:0061630">
    <property type="term" value="F:ubiquitin protein ligase activity"/>
    <property type="evidence" value="ECO:0007669"/>
    <property type="project" value="UniProtKB-EC"/>
</dbReference>
<dbReference type="OrthoDB" id="8062037at2759"/>
<feature type="signal peptide" evidence="16">
    <location>
        <begin position="1"/>
        <end position="19"/>
    </location>
</feature>
<dbReference type="SUPFAM" id="SSF57850">
    <property type="entry name" value="RING/U-box"/>
    <property type="match status" value="1"/>
</dbReference>
<evidence type="ECO:0000256" key="1">
    <source>
        <dbReference type="ARBA" id="ARBA00000900"/>
    </source>
</evidence>
<dbReference type="GO" id="GO:0008270">
    <property type="term" value="F:zinc ion binding"/>
    <property type="evidence" value="ECO:0007669"/>
    <property type="project" value="UniProtKB-KW"/>
</dbReference>
<dbReference type="PANTHER" id="PTHR46279:SF2">
    <property type="entry name" value="RING-H2 FINGER PROTEIN ATL21A-RELATED"/>
    <property type="match status" value="1"/>
</dbReference>
<dbReference type="EC" id="2.3.2.27" evidence="4"/>
<gene>
    <name evidence="19" type="primary">LOC105173137</name>
</gene>
<evidence type="ECO:0000256" key="2">
    <source>
        <dbReference type="ARBA" id="ARBA00004167"/>
    </source>
</evidence>
<dbReference type="Gramene" id="SIN_1005722.t">
    <property type="protein sequence ID" value="SIN_1005722.t"/>
    <property type="gene ID" value="SIN_1005722"/>
</dbReference>
<name>A0A6I9TZS5_SESIN</name>
<feature type="chain" id="PRO_5026886212" description="RING-type E3 ubiquitin transferase" evidence="16">
    <location>
        <begin position="20"/>
        <end position="366"/>
    </location>
</feature>
<dbReference type="InterPro" id="IPR001841">
    <property type="entry name" value="Znf_RING"/>
</dbReference>
<evidence type="ECO:0000256" key="9">
    <source>
        <dbReference type="ARBA" id="ARBA00022771"/>
    </source>
</evidence>
<accession>A0A6I9TZS5</accession>
<feature type="domain" description="RING-type" evidence="17">
    <location>
        <begin position="316"/>
        <end position="358"/>
    </location>
</feature>
<keyword evidence="8 16" id="KW-0732">Signal</keyword>
<comment type="similarity">
    <text evidence="14">Belongs to the RING-type zinc finger family. ATL subfamily.</text>
</comment>
<dbReference type="InterPro" id="IPR046948">
    <property type="entry name" value="ATL20-22-like"/>
</dbReference>
<dbReference type="InterPro" id="IPR013083">
    <property type="entry name" value="Znf_RING/FYVE/PHD"/>
</dbReference>
<dbReference type="InParanoid" id="A0A6I9TZS5"/>
<comment type="catalytic activity">
    <reaction evidence="1">
        <text>S-ubiquitinyl-[E2 ubiquitin-conjugating enzyme]-L-cysteine + [acceptor protein]-L-lysine = [E2 ubiquitin-conjugating enzyme]-L-cysteine + N(6)-ubiquitinyl-[acceptor protein]-L-lysine.</text>
        <dbReference type="EC" id="2.3.2.27"/>
    </reaction>
</comment>
<evidence type="ECO:0000256" key="3">
    <source>
        <dbReference type="ARBA" id="ARBA00004906"/>
    </source>
</evidence>
<keyword evidence="18" id="KW-1185">Reference proteome</keyword>
<evidence type="ECO:0000256" key="11">
    <source>
        <dbReference type="ARBA" id="ARBA00022833"/>
    </source>
</evidence>
<dbReference type="SMART" id="SM00184">
    <property type="entry name" value="RING"/>
    <property type="match status" value="1"/>
</dbReference>
<dbReference type="PANTHER" id="PTHR46279">
    <property type="entry name" value="RING/U-BOX SUPERFAMILY PROTEIN"/>
    <property type="match status" value="1"/>
</dbReference>
<keyword evidence="5" id="KW-0808">Transferase</keyword>
<dbReference type="Proteomes" id="UP000504604">
    <property type="component" value="Linkage group LG11"/>
</dbReference>
<evidence type="ECO:0000256" key="14">
    <source>
        <dbReference type="ARBA" id="ARBA00024209"/>
    </source>
</evidence>
<evidence type="ECO:0000256" key="12">
    <source>
        <dbReference type="ARBA" id="ARBA00022989"/>
    </source>
</evidence>
<dbReference type="InterPro" id="IPR025287">
    <property type="entry name" value="WAK_GUB"/>
</dbReference>
<dbReference type="Pfam" id="PF13639">
    <property type="entry name" value="zf-RING_2"/>
    <property type="match status" value="1"/>
</dbReference>
<evidence type="ECO:0000256" key="5">
    <source>
        <dbReference type="ARBA" id="ARBA00022679"/>
    </source>
</evidence>
<evidence type="ECO:0000256" key="7">
    <source>
        <dbReference type="ARBA" id="ARBA00022723"/>
    </source>
</evidence>
<dbReference type="RefSeq" id="XP_011093100.1">
    <property type="nucleotide sequence ID" value="XM_011094798.2"/>
</dbReference>
<organism evidence="18 19">
    <name type="scientific">Sesamum indicum</name>
    <name type="common">Oriental sesame</name>
    <name type="synonym">Sesamum orientale</name>
    <dbReference type="NCBI Taxonomy" id="4182"/>
    <lineage>
        <taxon>Eukaryota</taxon>
        <taxon>Viridiplantae</taxon>
        <taxon>Streptophyta</taxon>
        <taxon>Embryophyta</taxon>
        <taxon>Tracheophyta</taxon>
        <taxon>Spermatophyta</taxon>
        <taxon>Magnoliopsida</taxon>
        <taxon>eudicotyledons</taxon>
        <taxon>Gunneridae</taxon>
        <taxon>Pentapetalae</taxon>
        <taxon>asterids</taxon>
        <taxon>lamiids</taxon>
        <taxon>Lamiales</taxon>
        <taxon>Pedaliaceae</taxon>
        <taxon>Sesamum</taxon>
    </lineage>
</organism>
<dbReference type="PROSITE" id="PS50089">
    <property type="entry name" value="ZF_RING_2"/>
    <property type="match status" value="1"/>
</dbReference>
<proteinExistence type="inferred from homology"/>
<keyword evidence="12" id="KW-1133">Transmembrane helix</keyword>
<evidence type="ECO:0000256" key="8">
    <source>
        <dbReference type="ARBA" id="ARBA00022729"/>
    </source>
</evidence>
<sequence length="366" mass="40458">MGVIEILFLLITIFSTVHAGNENICPTSYCDSLPIKFPFKVKTEQTQDGCNYINLTCNATLDPIGTALATLPYAGDFYVRFIAYYSKYIQLYDPGKCLIGRLMKLNLSSSPFTAIAHETYKFYTCPFDSDIINLFVYPIDCLSNATNVTVATAFVSSEDMLDYGCQLIGSWLLPVLLPGQFEFEGIYGDLYLTWNSISCLACEDQNDPPVHKDKKHKGNLWTQFVNSPYCVPSFVTMAIIFVICLLSLTHSLAGTNETNSSSPTADVLPVSATDTAAAAPPRATNGGMDEFKISACTELVALGESRTNSEPDSNTCPICLDSYYPKEMIRCIAKCDHCFHAECIELWLRNSRTCPVCRTILSDSDL</sequence>
<keyword evidence="10" id="KW-0833">Ubl conjugation pathway</keyword>
<dbReference type="AlphaFoldDB" id="A0A6I9TZS5"/>